<comment type="caution">
    <text evidence="1">The sequence shown here is derived from an EMBL/GenBank/DDBJ whole genome shotgun (WGS) entry which is preliminary data.</text>
</comment>
<reference evidence="1 2" key="1">
    <citation type="journal article" date="2022" name="bioRxiv">
        <title>The genome of the oomycete Peronosclerospora sorghi, a cosmopolitan pathogen of maize and sorghum, is inflated with dispersed pseudogenes.</title>
        <authorList>
            <person name="Fletcher K."/>
            <person name="Martin F."/>
            <person name="Isakeit T."/>
            <person name="Cavanaugh K."/>
            <person name="Magill C."/>
            <person name="Michelmore R."/>
        </authorList>
    </citation>
    <scope>NUCLEOTIDE SEQUENCE [LARGE SCALE GENOMIC DNA]</scope>
    <source>
        <strain evidence="1">P6</strain>
    </source>
</reference>
<evidence type="ECO:0000313" key="1">
    <source>
        <dbReference type="EMBL" id="KAI9917925.1"/>
    </source>
</evidence>
<accession>A0ACC0WGZ7</accession>
<evidence type="ECO:0000313" key="2">
    <source>
        <dbReference type="Proteomes" id="UP001163321"/>
    </source>
</evidence>
<organism evidence="1 2">
    <name type="scientific">Peronosclerospora sorghi</name>
    <dbReference type="NCBI Taxonomy" id="230839"/>
    <lineage>
        <taxon>Eukaryota</taxon>
        <taxon>Sar</taxon>
        <taxon>Stramenopiles</taxon>
        <taxon>Oomycota</taxon>
        <taxon>Peronosporomycetes</taxon>
        <taxon>Peronosporales</taxon>
        <taxon>Peronosporaceae</taxon>
        <taxon>Peronosclerospora</taxon>
    </lineage>
</organism>
<dbReference type="Proteomes" id="UP001163321">
    <property type="component" value="Chromosome 13"/>
</dbReference>
<keyword evidence="2" id="KW-1185">Reference proteome</keyword>
<name>A0ACC0WGZ7_9STRA</name>
<gene>
    <name evidence="1" type="ORF">PsorP6_013024</name>
</gene>
<sequence>MTLLFAEGSKTTELLDARLREIVRKTIQDLESTWGANFERVVLVPPDFTRFHSKAGLLSQYAYEYLQDKLTDVLPALGTHDPMTDDEITKMFGTIPKDKFRVHDWRNDVVTIGHVPAELIVEASDGQVNEPWPAQINKLLWDGGHDLVLSIGQVVPHEVMGMANFNKNIFVGTGGSEGINFSHFIGAVYGMERMMGRANNPLRRILNYASSKFLAKLPLIYILTVIGRGENGNLVTRGVFVGDDEECFLKAAELSLEVNFELLDAPLDKVVVYLDPEEFKSTWLGNKSIYRTRMAIADNGELIVLAPGVARFGEDKHIDELIRKYGYRTTPEVLAHLHANRDLMKNLSAAAHLIHGSSEGRFRITYCPGHLTRDEIESVGFNYGDLKEMSAKYPIDQLQDGWNVDANGDRFFYISNPALGLWAYRGRFDDSSAFVSASSTAATAVATSLAAVADKTEACVDSGVGGGPFNHK</sequence>
<dbReference type="EMBL" id="CM047592">
    <property type="protein sequence ID" value="KAI9917925.1"/>
    <property type="molecule type" value="Genomic_DNA"/>
</dbReference>
<proteinExistence type="predicted"/>
<protein>
    <submittedName>
        <fullName evidence="1">Uncharacterized protein</fullName>
    </submittedName>
</protein>